<gene>
    <name evidence="2" type="ORF">Sradi_2978700</name>
</gene>
<feature type="compositionally biased region" description="Basic and acidic residues" evidence="1">
    <location>
        <begin position="25"/>
        <end position="51"/>
    </location>
</feature>
<feature type="region of interest" description="Disordered" evidence="1">
    <location>
        <begin position="1"/>
        <end position="57"/>
    </location>
</feature>
<accession>A0AAW2S0A3</accession>
<proteinExistence type="predicted"/>
<reference evidence="2" key="2">
    <citation type="journal article" date="2024" name="Plant">
        <title>Genomic evolution and insights into agronomic trait innovations of Sesamum species.</title>
        <authorList>
            <person name="Miao H."/>
            <person name="Wang L."/>
            <person name="Qu L."/>
            <person name="Liu H."/>
            <person name="Sun Y."/>
            <person name="Le M."/>
            <person name="Wang Q."/>
            <person name="Wei S."/>
            <person name="Zheng Y."/>
            <person name="Lin W."/>
            <person name="Duan Y."/>
            <person name="Cao H."/>
            <person name="Xiong S."/>
            <person name="Wang X."/>
            <person name="Wei L."/>
            <person name="Li C."/>
            <person name="Ma Q."/>
            <person name="Ju M."/>
            <person name="Zhao R."/>
            <person name="Li G."/>
            <person name="Mu C."/>
            <person name="Tian Q."/>
            <person name="Mei H."/>
            <person name="Zhang T."/>
            <person name="Gao T."/>
            <person name="Zhang H."/>
        </authorList>
    </citation>
    <scope>NUCLEOTIDE SEQUENCE</scope>
    <source>
        <strain evidence="2">G02</strain>
    </source>
</reference>
<name>A0AAW2S0A3_SESRA</name>
<reference evidence="2" key="1">
    <citation type="submission" date="2020-06" db="EMBL/GenBank/DDBJ databases">
        <authorList>
            <person name="Li T."/>
            <person name="Hu X."/>
            <person name="Zhang T."/>
            <person name="Song X."/>
            <person name="Zhang H."/>
            <person name="Dai N."/>
            <person name="Sheng W."/>
            <person name="Hou X."/>
            <person name="Wei L."/>
        </authorList>
    </citation>
    <scope>NUCLEOTIDE SEQUENCE</scope>
    <source>
        <strain evidence="2">G02</strain>
        <tissue evidence="2">Leaf</tissue>
    </source>
</reference>
<organism evidence="2">
    <name type="scientific">Sesamum radiatum</name>
    <name type="common">Black benniseed</name>
    <dbReference type="NCBI Taxonomy" id="300843"/>
    <lineage>
        <taxon>Eukaryota</taxon>
        <taxon>Viridiplantae</taxon>
        <taxon>Streptophyta</taxon>
        <taxon>Embryophyta</taxon>
        <taxon>Tracheophyta</taxon>
        <taxon>Spermatophyta</taxon>
        <taxon>Magnoliopsida</taxon>
        <taxon>eudicotyledons</taxon>
        <taxon>Gunneridae</taxon>
        <taxon>Pentapetalae</taxon>
        <taxon>asterids</taxon>
        <taxon>lamiids</taxon>
        <taxon>Lamiales</taxon>
        <taxon>Pedaliaceae</taxon>
        <taxon>Sesamum</taxon>
    </lineage>
</organism>
<dbReference type="EMBL" id="JACGWJ010000012">
    <property type="protein sequence ID" value="KAL0385844.1"/>
    <property type="molecule type" value="Genomic_DNA"/>
</dbReference>
<evidence type="ECO:0000313" key="2">
    <source>
        <dbReference type="EMBL" id="KAL0385844.1"/>
    </source>
</evidence>
<evidence type="ECO:0000256" key="1">
    <source>
        <dbReference type="SAM" id="MobiDB-lite"/>
    </source>
</evidence>
<sequence>MNTRSRARNGNGAEGTSTGSPSMFPKERSSSPLALEEKRRTRDPRSGRSKSELTLPL</sequence>
<dbReference type="AlphaFoldDB" id="A0AAW2S0A3"/>
<comment type="caution">
    <text evidence="2">The sequence shown here is derived from an EMBL/GenBank/DDBJ whole genome shotgun (WGS) entry which is preliminary data.</text>
</comment>
<protein>
    <submittedName>
        <fullName evidence="2">Uncharacterized protein</fullName>
    </submittedName>
</protein>